<dbReference type="Pfam" id="PF12670">
    <property type="entry name" value="DUF3792"/>
    <property type="match status" value="1"/>
</dbReference>
<accession>A0ABS5LGN0</accession>
<feature type="transmembrane region" description="Helical" evidence="1">
    <location>
        <begin position="44"/>
        <end position="62"/>
    </location>
</feature>
<evidence type="ECO:0000313" key="2">
    <source>
        <dbReference type="EMBL" id="MBS2969847.1"/>
    </source>
</evidence>
<dbReference type="InterPro" id="IPR023804">
    <property type="entry name" value="DUF3792_TM"/>
</dbReference>
<organism evidence="2 3">
    <name type="scientific">Metabacillus flavus</name>
    <dbReference type="NCBI Taxonomy" id="2823519"/>
    <lineage>
        <taxon>Bacteria</taxon>
        <taxon>Bacillati</taxon>
        <taxon>Bacillota</taxon>
        <taxon>Bacilli</taxon>
        <taxon>Bacillales</taxon>
        <taxon>Bacillaceae</taxon>
        <taxon>Metabacillus</taxon>
    </lineage>
</organism>
<proteinExistence type="predicted"/>
<keyword evidence="3" id="KW-1185">Reference proteome</keyword>
<evidence type="ECO:0000256" key="1">
    <source>
        <dbReference type="SAM" id="Phobius"/>
    </source>
</evidence>
<keyword evidence="1" id="KW-0472">Membrane</keyword>
<dbReference type="RefSeq" id="WP_211559521.1">
    <property type="nucleotide sequence ID" value="NZ_JAGVRK010000001.1"/>
</dbReference>
<reference evidence="2 3" key="1">
    <citation type="submission" date="2021-04" db="EMBL/GenBank/DDBJ databases">
        <title>Metabacillus sp. strain KIGAM252 whole genome sequence.</title>
        <authorList>
            <person name="Seo M.-J."/>
            <person name="Cho E.-S."/>
            <person name="Hwang C.Y."/>
            <person name="Yoon D.J."/>
        </authorList>
    </citation>
    <scope>NUCLEOTIDE SEQUENCE [LARGE SCALE GENOMIC DNA]</scope>
    <source>
        <strain evidence="2 3">KIGAM252</strain>
    </source>
</reference>
<dbReference type="Proteomes" id="UP000682403">
    <property type="component" value="Unassembled WGS sequence"/>
</dbReference>
<feature type="transmembrane region" description="Helical" evidence="1">
    <location>
        <begin position="9"/>
        <end position="32"/>
    </location>
</feature>
<keyword evidence="1" id="KW-1133">Transmembrane helix</keyword>
<sequence>METKKWGKAILSGLIAIFAAALAISLIFSLLLKFTGMTESSIQWILLALSFITLFIGGFIAGGKGKERGWILGGITALCFTLIIVLFQFLGFGSSLKPMQFLYHAGFLAMAMLGGMIGVNMSSD</sequence>
<evidence type="ECO:0000313" key="3">
    <source>
        <dbReference type="Proteomes" id="UP000682403"/>
    </source>
</evidence>
<dbReference type="EMBL" id="JAGVRK010000001">
    <property type="protein sequence ID" value="MBS2969847.1"/>
    <property type="molecule type" value="Genomic_DNA"/>
</dbReference>
<feature type="transmembrane region" description="Helical" evidence="1">
    <location>
        <begin position="69"/>
        <end position="89"/>
    </location>
</feature>
<keyword evidence="1" id="KW-0812">Transmembrane</keyword>
<comment type="caution">
    <text evidence="2">The sequence shown here is derived from an EMBL/GenBank/DDBJ whole genome shotgun (WGS) entry which is preliminary data.</text>
</comment>
<dbReference type="NCBIfam" id="TIGR04086">
    <property type="entry name" value="TIGR04086_membr"/>
    <property type="match status" value="1"/>
</dbReference>
<gene>
    <name evidence="2" type="ORF">J9317_13830</name>
</gene>
<protein>
    <submittedName>
        <fullName evidence="2">TIGR04086 family membrane protein</fullName>
    </submittedName>
</protein>
<feature type="transmembrane region" description="Helical" evidence="1">
    <location>
        <begin position="101"/>
        <end position="119"/>
    </location>
</feature>
<name>A0ABS5LGN0_9BACI</name>